<dbReference type="PaxDb" id="55529-EKX38630"/>
<reference evidence="2 4" key="1">
    <citation type="journal article" date="2012" name="Nature">
        <title>Algal genomes reveal evolutionary mosaicism and the fate of nucleomorphs.</title>
        <authorList>
            <consortium name="DOE Joint Genome Institute"/>
            <person name="Curtis B.A."/>
            <person name="Tanifuji G."/>
            <person name="Burki F."/>
            <person name="Gruber A."/>
            <person name="Irimia M."/>
            <person name="Maruyama S."/>
            <person name="Arias M.C."/>
            <person name="Ball S.G."/>
            <person name="Gile G.H."/>
            <person name="Hirakawa Y."/>
            <person name="Hopkins J.F."/>
            <person name="Kuo A."/>
            <person name="Rensing S.A."/>
            <person name="Schmutz J."/>
            <person name="Symeonidi A."/>
            <person name="Elias M."/>
            <person name="Eveleigh R.J."/>
            <person name="Herman E.K."/>
            <person name="Klute M.J."/>
            <person name="Nakayama T."/>
            <person name="Obornik M."/>
            <person name="Reyes-Prieto A."/>
            <person name="Armbrust E.V."/>
            <person name="Aves S.J."/>
            <person name="Beiko R.G."/>
            <person name="Coutinho P."/>
            <person name="Dacks J.B."/>
            <person name="Durnford D.G."/>
            <person name="Fast N.M."/>
            <person name="Green B.R."/>
            <person name="Grisdale C.J."/>
            <person name="Hempel F."/>
            <person name="Henrissat B."/>
            <person name="Hoppner M.P."/>
            <person name="Ishida K."/>
            <person name="Kim E."/>
            <person name="Koreny L."/>
            <person name="Kroth P.G."/>
            <person name="Liu Y."/>
            <person name="Malik S.B."/>
            <person name="Maier U.G."/>
            <person name="McRose D."/>
            <person name="Mock T."/>
            <person name="Neilson J.A."/>
            <person name="Onodera N.T."/>
            <person name="Poole A.M."/>
            <person name="Pritham E.J."/>
            <person name="Richards T.A."/>
            <person name="Rocap G."/>
            <person name="Roy S.W."/>
            <person name="Sarai C."/>
            <person name="Schaack S."/>
            <person name="Shirato S."/>
            <person name="Slamovits C.H."/>
            <person name="Spencer D.F."/>
            <person name="Suzuki S."/>
            <person name="Worden A.Z."/>
            <person name="Zauner S."/>
            <person name="Barry K."/>
            <person name="Bell C."/>
            <person name="Bharti A.K."/>
            <person name="Crow J.A."/>
            <person name="Grimwood J."/>
            <person name="Kramer R."/>
            <person name="Lindquist E."/>
            <person name="Lucas S."/>
            <person name="Salamov A."/>
            <person name="McFadden G.I."/>
            <person name="Lane C.E."/>
            <person name="Keeling P.J."/>
            <person name="Gray M.W."/>
            <person name="Grigoriev I.V."/>
            <person name="Archibald J.M."/>
        </authorList>
    </citation>
    <scope>NUCLEOTIDE SEQUENCE</scope>
    <source>
        <strain evidence="2 4">CCMP2712</strain>
    </source>
</reference>
<sequence length="168" mass="18284">MHNTRQGDMTDEEVTQCLLDLETWFKSNCEELGNVYAQTPPASDDAIKELESSLEGGQIDSVLKSLLLAHDGNMPVYSSTTLSAKKILEARSEILSSDKGGGGMVPFAIDGEGDYLVLHEKGVSTWSKSEGLGMVESPSLASYLEKYRDEMLRGKLEYIEGCGVVDVV</sequence>
<dbReference type="STRING" id="905079.L1IS25"/>
<dbReference type="EnsemblProtists" id="EKX38630">
    <property type="protein sequence ID" value="EKX38630"/>
    <property type="gene ID" value="GUITHDRAFT_144029"/>
</dbReference>
<evidence type="ECO:0000259" key="1">
    <source>
        <dbReference type="SMART" id="SM00860"/>
    </source>
</evidence>
<dbReference type="KEGG" id="gtt:GUITHDRAFT_144029"/>
<evidence type="ECO:0000313" key="3">
    <source>
        <dbReference type="EnsemblProtists" id="EKX38630"/>
    </source>
</evidence>
<gene>
    <name evidence="2" type="ORF">GUITHDRAFT_144029</name>
</gene>
<evidence type="ECO:0000313" key="2">
    <source>
        <dbReference type="EMBL" id="EKX38630.1"/>
    </source>
</evidence>
<dbReference type="OrthoDB" id="58077at2759"/>
<dbReference type="Pfam" id="PF09346">
    <property type="entry name" value="SMI1_KNR4"/>
    <property type="match status" value="1"/>
</dbReference>
<dbReference type="InterPro" id="IPR037883">
    <property type="entry name" value="Knr4/Smi1-like_sf"/>
</dbReference>
<proteinExistence type="predicted"/>
<accession>L1IS25</accession>
<dbReference type="EMBL" id="JH993046">
    <property type="protein sequence ID" value="EKX38630.1"/>
    <property type="molecule type" value="Genomic_DNA"/>
</dbReference>
<reference evidence="4" key="2">
    <citation type="submission" date="2012-11" db="EMBL/GenBank/DDBJ databases">
        <authorList>
            <person name="Kuo A."/>
            <person name="Curtis B.A."/>
            <person name="Tanifuji G."/>
            <person name="Burki F."/>
            <person name="Gruber A."/>
            <person name="Irimia M."/>
            <person name="Maruyama S."/>
            <person name="Arias M.C."/>
            <person name="Ball S.G."/>
            <person name="Gile G.H."/>
            <person name="Hirakawa Y."/>
            <person name="Hopkins J.F."/>
            <person name="Rensing S.A."/>
            <person name="Schmutz J."/>
            <person name="Symeonidi A."/>
            <person name="Elias M."/>
            <person name="Eveleigh R.J."/>
            <person name="Herman E.K."/>
            <person name="Klute M.J."/>
            <person name="Nakayama T."/>
            <person name="Obornik M."/>
            <person name="Reyes-Prieto A."/>
            <person name="Armbrust E.V."/>
            <person name="Aves S.J."/>
            <person name="Beiko R.G."/>
            <person name="Coutinho P."/>
            <person name="Dacks J.B."/>
            <person name="Durnford D.G."/>
            <person name="Fast N.M."/>
            <person name="Green B.R."/>
            <person name="Grisdale C."/>
            <person name="Hempe F."/>
            <person name="Henrissat B."/>
            <person name="Hoppner M.P."/>
            <person name="Ishida K.-I."/>
            <person name="Kim E."/>
            <person name="Koreny L."/>
            <person name="Kroth P.G."/>
            <person name="Liu Y."/>
            <person name="Malik S.-B."/>
            <person name="Maier U.G."/>
            <person name="McRose D."/>
            <person name="Mock T."/>
            <person name="Neilson J.A."/>
            <person name="Onodera N.T."/>
            <person name="Poole A.M."/>
            <person name="Pritham E.J."/>
            <person name="Richards T.A."/>
            <person name="Rocap G."/>
            <person name="Roy S.W."/>
            <person name="Sarai C."/>
            <person name="Schaack S."/>
            <person name="Shirato S."/>
            <person name="Slamovits C.H."/>
            <person name="Spencer D.F."/>
            <person name="Suzuki S."/>
            <person name="Worden A.Z."/>
            <person name="Zauner S."/>
            <person name="Barry K."/>
            <person name="Bell C."/>
            <person name="Bharti A.K."/>
            <person name="Crow J.A."/>
            <person name="Grimwood J."/>
            <person name="Kramer R."/>
            <person name="Lindquist E."/>
            <person name="Lucas S."/>
            <person name="Salamov A."/>
            <person name="McFadden G.I."/>
            <person name="Lane C.E."/>
            <person name="Keeling P.J."/>
            <person name="Gray M.W."/>
            <person name="Grigoriev I.V."/>
            <person name="Archibald J.M."/>
        </authorList>
    </citation>
    <scope>NUCLEOTIDE SEQUENCE</scope>
    <source>
        <strain evidence="4">CCMP2712</strain>
    </source>
</reference>
<dbReference type="SUPFAM" id="SSF160631">
    <property type="entry name" value="SMI1/KNR4-like"/>
    <property type="match status" value="1"/>
</dbReference>
<dbReference type="Proteomes" id="UP000011087">
    <property type="component" value="Unassembled WGS sequence"/>
</dbReference>
<dbReference type="OMA" id="DERDQCI"/>
<dbReference type="SMART" id="SM00860">
    <property type="entry name" value="SMI1_KNR4"/>
    <property type="match status" value="1"/>
</dbReference>
<dbReference type="AlphaFoldDB" id="L1IS25"/>
<reference evidence="3" key="3">
    <citation type="submission" date="2015-06" db="UniProtKB">
        <authorList>
            <consortium name="EnsemblProtists"/>
        </authorList>
    </citation>
    <scope>IDENTIFICATION</scope>
</reference>
<dbReference type="GeneID" id="17295366"/>
<protein>
    <recommendedName>
        <fullName evidence="1">Knr4/Smi1-like domain-containing protein</fullName>
    </recommendedName>
</protein>
<name>L1IS25_GUITC</name>
<dbReference type="HOGENOM" id="CLU_131803_0_0_1"/>
<dbReference type="InterPro" id="IPR018958">
    <property type="entry name" value="Knr4/Smi1-like_dom"/>
</dbReference>
<keyword evidence="4" id="KW-1185">Reference proteome</keyword>
<evidence type="ECO:0000313" key="4">
    <source>
        <dbReference type="Proteomes" id="UP000011087"/>
    </source>
</evidence>
<dbReference type="eggNOG" id="ENOG502S24U">
    <property type="taxonomic scope" value="Eukaryota"/>
</dbReference>
<dbReference type="RefSeq" id="XP_005825610.1">
    <property type="nucleotide sequence ID" value="XM_005825553.1"/>
</dbReference>
<feature type="domain" description="Knr4/Smi1-like" evidence="1">
    <location>
        <begin position="41"/>
        <end position="146"/>
    </location>
</feature>
<organism evidence="2">
    <name type="scientific">Guillardia theta (strain CCMP2712)</name>
    <name type="common">Cryptophyte</name>
    <dbReference type="NCBI Taxonomy" id="905079"/>
    <lineage>
        <taxon>Eukaryota</taxon>
        <taxon>Cryptophyceae</taxon>
        <taxon>Pyrenomonadales</taxon>
        <taxon>Geminigeraceae</taxon>
        <taxon>Guillardia</taxon>
    </lineage>
</organism>